<dbReference type="Pfam" id="PF07314">
    <property type="entry name" value="Lit"/>
    <property type="match status" value="1"/>
</dbReference>
<protein>
    <recommendedName>
        <fullName evidence="18">Hexose transporter 1</fullName>
    </recommendedName>
</protein>
<dbReference type="Gene3D" id="1.10.287.110">
    <property type="entry name" value="DnaJ domain"/>
    <property type="match status" value="1"/>
</dbReference>
<dbReference type="GO" id="GO:0016020">
    <property type="term" value="C:membrane"/>
    <property type="evidence" value="ECO:0007669"/>
    <property type="project" value="UniProtKB-SubCell"/>
</dbReference>
<dbReference type="InterPro" id="IPR036410">
    <property type="entry name" value="HSP_DnaJ_Cys-rich_dom_sf"/>
</dbReference>
<dbReference type="InterPro" id="IPR001623">
    <property type="entry name" value="DnaJ_domain"/>
</dbReference>
<dbReference type="SUPFAM" id="SSF49493">
    <property type="entry name" value="HSP40/DnaJ peptide-binding domain"/>
    <property type="match status" value="2"/>
</dbReference>
<evidence type="ECO:0000256" key="5">
    <source>
        <dbReference type="ARBA" id="ARBA00022692"/>
    </source>
</evidence>
<dbReference type="FunFam" id="1.10.287.110:FF:000041">
    <property type="entry name" value="Chaperone protein DNAj, putative"/>
    <property type="match status" value="1"/>
</dbReference>
<dbReference type="InterPro" id="IPR050814">
    <property type="entry name" value="Myo-inositol_Transporter"/>
</dbReference>
<feature type="transmembrane region" description="Helical" evidence="20">
    <location>
        <begin position="164"/>
        <end position="185"/>
    </location>
</feature>
<dbReference type="InterPro" id="IPR005828">
    <property type="entry name" value="MFS_sugar_transport-like"/>
</dbReference>
<keyword evidence="8" id="KW-0863">Zinc-finger</keyword>
<proteinExistence type="inferred from homology"/>
<keyword evidence="5 20" id="KW-0812">Transmembrane</keyword>
<dbReference type="SMART" id="SM00271">
    <property type="entry name" value="DnaJ"/>
    <property type="match status" value="1"/>
</dbReference>
<dbReference type="PROSITE" id="PS00216">
    <property type="entry name" value="SUGAR_TRANSPORT_1"/>
    <property type="match status" value="1"/>
</dbReference>
<dbReference type="Proteomes" id="UP000186817">
    <property type="component" value="Unassembled WGS sequence"/>
</dbReference>
<feature type="transmembrane region" description="Helical" evidence="20">
    <location>
        <begin position="1815"/>
        <end position="1835"/>
    </location>
</feature>
<comment type="catalytic activity">
    <reaction evidence="15">
        <text>D-mannose(out) = D-mannose(in)</text>
        <dbReference type="Rhea" id="RHEA:78391"/>
        <dbReference type="ChEBI" id="CHEBI:4208"/>
    </reaction>
    <physiologicalReaction direction="left-to-right" evidence="15">
        <dbReference type="Rhea" id="RHEA:78392"/>
    </physiologicalReaction>
</comment>
<dbReference type="PRINTS" id="PR00625">
    <property type="entry name" value="JDOMAIN"/>
</dbReference>
<comment type="caution">
    <text evidence="23">The sequence shown here is derived from an EMBL/GenBank/DDBJ whole genome shotgun (WGS) entry which is preliminary data.</text>
</comment>
<evidence type="ECO:0000256" key="4">
    <source>
        <dbReference type="ARBA" id="ARBA00022448"/>
    </source>
</evidence>
<feature type="transmembrane region" description="Helical" evidence="20">
    <location>
        <begin position="1912"/>
        <end position="1932"/>
    </location>
</feature>
<dbReference type="InterPro" id="IPR001305">
    <property type="entry name" value="HSP_DnaJ_Cys-rich_dom"/>
</dbReference>
<evidence type="ECO:0000256" key="18">
    <source>
        <dbReference type="ARBA" id="ARBA00044780"/>
    </source>
</evidence>
<feature type="transmembrane region" description="Helical" evidence="20">
    <location>
        <begin position="191"/>
        <end position="209"/>
    </location>
</feature>
<evidence type="ECO:0000256" key="12">
    <source>
        <dbReference type="ARBA" id="ARBA00044637"/>
    </source>
</evidence>
<dbReference type="InterPro" id="IPR008971">
    <property type="entry name" value="HSP40/DnaJ_pept-bd"/>
</dbReference>
<comment type="subunit">
    <text evidence="3">Homodimer.</text>
</comment>
<dbReference type="PROSITE" id="PS00636">
    <property type="entry name" value="DNAJ_1"/>
    <property type="match status" value="1"/>
</dbReference>
<dbReference type="InterPro" id="IPR018253">
    <property type="entry name" value="DnaJ_domain_CS"/>
</dbReference>
<feature type="domain" description="Major facilitator superfamily (MFS) profile" evidence="22">
    <location>
        <begin position="1505"/>
        <end position="1935"/>
    </location>
</feature>
<feature type="region of interest" description="Disordered" evidence="19">
    <location>
        <begin position="251"/>
        <end position="271"/>
    </location>
</feature>
<evidence type="ECO:0000256" key="11">
    <source>
        <dbReference type="ARBA" id="ARBA00023136"/>
    </source>
</evidence>
<dbReference type="Pfam" id="PF00083">
    <property type="entry name" value="Sugar_tr"/>
    <property type="match status" value="1"/>
</dbReference>
<dbReference type="GO" id="GO:0031072">
    <property type="term" value="F:heat shock protein binding"/>
    <property type="evidence" value="ECO:0007669"/>
    <property type="project" value="InterPro"/>
</dbReference>
<evidence type="ECO:0000256" key="15">
    <source>
        <dbReference type="ARBA" id="ARBA00044662"/>
    </source>
</evidence>
<dbReference type="PANTHER" id="PTHR48020:SF12">
    <property type="entry name" value="PROTON MYO-INOSITOL COTRANSPORTER"/>
    <property type="match status" value="1"/>
</dbReference>
<feature type="transmembrane region" description="Helical" evidence="20">
    <location>
        <begin position="1880"/>
        <end position="1900"/>
    </location>
</feature>
<comment type="subcellular location">
    <subcellularLocation>
        <location evidence="1">Membrane</location>
        <topology evidence="1">Multi-pass membrane protein</topology>
    </subcellularLocation>
</comment>
<evidence type="ECO:0000313" key="23">
    <source>
        <dbReference type="EMBL" id="OLQ06142.1"/>
    </source>
</evidence>
<dbReference type="SUPFAM" id="SSF103473">
    <property type="entry name" value="MFS general substrate transporter"/>
    <property type="match status" value="1"/>
</dbReference>
<keyword evidence="9" id="KW-0862">Zinc</keyword>
<dbReference type="InterPro" id="IPR036259">
    <property type="entry name" value="MFS_trans_sf"/>
</dbReference>
<dbReference type="PRINTS" id="PR00171">
    <property type="entry name" value="SUGRTRNSPORT"/>
</dbReference>
<feature type="transmembrane region" description="Helical" evidence="20">
    <location>
        <begin position="1841"/>
        <end position="1868"/>
    </location>
</feature>
<dbReference type="PANTHER" id="PTHR48020">
    <property type="entry name" value="PROTON MYO-INOSITOL COTRANSPORTER"/>
    <property type="match status" value="1"/>
</dbReference>
<dbReference type="CDD" id="cd10719">
    <property type="entry name" value="DnaJ_zf"/>
    <property type="match status" value="1"/>
</dbReference>
<dbReference type="InterPro" id="IPR010178">
    <property type="entry name" value="Lit"/>
</dbReference>
<dbReference type="NCBIfam" id="TIGR00879">
    <property type="entry name" value="SP"/>
    <property type="match status" value="1"/>
</dbReference>
<keyword evidence="7" id="KW-0677">Repeat</keyword>
<comment type="similarity">
    <text evidence="2">Belongs to the major facilitator superfamily. Sugar transporter (TC 2.A.1.1) family.</text>
</comment>
<evidence type="ECO:0000256" key="7">
    <source>
        <dbReference type="ARBA" id="ARBA00022737"/>
    </source>
</evidence>
<evidence type="ECO:0000256" key="13">
    <source>
        <dbReference type="ARBA" id="ARBA00044648"/>
    </source>
</evidence>
<feature type="transmembrane region" description="Helical" evidence="20">
    <location>
        <begin position="131"/>
        <end position="157"/>
    </location>
</feature>
<comment type="catalytic activity">
    <reaction evidence="12">
        <text>D-galactose(in) = D-galactose(out)</text>
        <dbReference type="Rhea" id="RHEA:34915"/>
        <dbReference type="ChEBI" id="CHEBI:4139"/>
    </reaction>
    <physiologicalReaction direction="right-to-left" evidence="12">
        <dbReference type="Rhea" id="RHEA:34917"/>
    </physiologicalReaction>
</comment>
<feature type="transmembrane region" description="Helical" evidence="20">
    <location>
        <begin position="1747"/>
        <end position="1769"/>
    </location>
</feature>
<evidence type="ECO:0000256" key="9">
    <source>
        <dbReference type="ARBA" id="ARBA00022833"/>
    </source>
</evidence>
<dbReference type="Pfam" id="PF01556">
    <property type="entry name" value="DnaJ_C"/>
    <property type="match status" value="1"/>
</dbReference>
<dbReference type="NCBIfam" id="TIGR01906">
    <property type="entry name" value="integ_TIGR01906"/>
    <property type="match status" value="1"/>
</dbReference>
<feature type="transmembrane region" description="Helical" evidence="20">
    <location>
        <begin position="1571"/>
        <end position="1590"/>
    </location>
</feature>
<comment type="catalytic activity">
    <reaction evidence="16">
        <text>D-glucosamine(out) = D-glucosamine(in)</text>
        <dbReference type="Rhea" id="RHEA:78423"/>
        <dbReference type="ChEBI" id="CHEBI:58723"/>
    </reaction>
    <physiologicalReaction direction="left-to-right" evidence="16">
        <dbReference type="Rhea" id="RHEA:78424"/>
    </physiologicalReaction>
</comment>
<evidence type="ECO:0000256" key="2">
    <source>
        <dbReference type="ARBA" id="ARBA00010992"/>
    </source>
</evidence>
<dbReference type="SUPFAM" id="SSF46565">
    <property type="entry name" value="Chaperone J-domain"/>
    <property type="match status" value="1"/>
</dbReference>
<evidence type="ECO:0000256" key="6">
    <source>
        <dbReference type="ARBA" id="ARBA00022723"/>
    </source>
</evidence>
<organism evidence="23 24">
    <name type="scientific">Symbiodinium microadriaticum</name>
    <name type="common">Dinoflagellate</name>
    <name type="synonym">Zooxanthella microadriatica</name>
    <dbReference type="NCBI Taxonomy" id="2951"/>
    <lineage>
        <taxon>Eukaryota</taxon>
        <taxon>Sar</taxon>
        <taxon>Alveolata</taxon>
        <taxon>Dinophyceae</taxon>
        <taxon>Suessiales</taxon>
        <taxon>Symbiodiniaceae</taxon>
        <taxon>Symbiodinium</taxon>
    </lineage>
</organism>
<evidence type="ECO:0000259" key="21">
    <source>
        <dbReference type="PROSITE" id="PS50076"/>
    </source>
</evidence>
<keyword evidence="6" id="KW-0479">Metal-binding</keyword>
<evidence type="ECO:0000313" key="24">
    <source>
        <dbReference type="Proteomes" id="UP000186817"/>
    </source>
</evidence>
<dbReference type="PROSITE" id="PS50850">
    <property type="entry name" value="MFS"/>
    <property type="match status" value="1"/>
</dbReference>
<reference evidence="23 24" key="1">
    <citation type="submission" date="2016-02" db="EMBL/GenBank/DDBJ databases">
        <title>Genome analysis of coral dinoflagellate symbionts highlights evolutionary adaptations to a symbiotic lifestyle.</title>
        <authorList>
            <person name="Aranda M."/>
            <person name="Li Y."/>
            <person name="Liew Y.J."/>
            <person name="Baumgarten S."/>
            <person name="Simakov O."/>
            <person name="Wilson M."/>
            <person name="Piel J."/>
            <person name="Ashoor H."/>
            <person name="Bougouffa S."/>
            <person name="Bajic V.B."/>
            <person name="Ryu T."/>
            <person name="Ravasi T."/>
            <person name="Bayer T."/>
            <person name="Micklem G."/>
            <person name="Kim H."/>
            <person name="Bhak J."/>
            <person name="Lajeunesse T.C."/>
            <person name="Voolstra C.R."/>
        </authorList>
    </citation>
    <scope>NUCLEOTIDE SEQUENCE [LARGE SCALE GENOMIC DNA]</scope>
    <source>
        <strain evidence="23 24">CCMP2467</strain>
    </source>
</reference>
<feature type="transmembrane region" description="Helical" evidence="20">
    <location>
        <begin position="1541"/>
        <end position="1559"/>
    </location>
</feature>
<evidence type="ECO:0000256" key="19">
    <source>
        <dbReference type="SAM" id="MobiDB-lite"/>
    </source>
</evidence>
<dbReference type="GO" id="GO:0022857">
    <property type="term" value="F:transmembrane transporter activity"/>
    <property type="evidence" value="ECO:0007669"/>
    <property type="project" value="InterPro"/>
</dbReference>
<dbReference type="InterPro" id="IPR036869">
    <property type="entry name" value="J_dom_sf"/>
</dbReference>
<feature type="transmembrane region" description="Helical" evidence="20">
    <location>
        <begin position="1662"/>
        <end position="1682"/>
    </location>
</feature>
<dbReference type="PROSITE" id="PS50076">
    <property type="entry name" value="DNAJ_2"/>
    <property type="match status" value="1"/>
</dbReference>
<name>A0A1Q9EFD0_SYMMI</name>
<dbReference type="Pfam" id="PF00226">
    <property type="entry name" value="DnaJ"/>
    <property type="match status" value="1"/>
</dbReference>
<dbReference type="OrthoDB" id="550424at2759"/>
<sequence>MSLFLQYAPKAARSAASCPGGILGSKLLVTVAVPYLLMVGNARLLTSEWFVRVEYSRSGFPEDSFGMSSSDRLAYGVYCIRYMTNGEGIDYLKNLTLPYDICHWSRRPAQKTEGCPMFTEKELNHMQDVKALSGALFVAFWGLLVLVVVAAAFLILADSKVLKLALLRGSQLTLGLILAVSLFALLGFKTLFRWFHVLFFTGDSWLFSFRDTLIRLYPRQFWLDATLILSFSTLLLSLAATVVFRSSRPLHPKEKSEGRRKTEDLCKTPQNSYSNSLRLKIPSRVSRRQYVYSIDAPIGAFARYEVCYCYGVACFDDKDWQTKESLAGWSSVGQVEVVNTEEERDAIVLKMFEPSALKARWIREQPAKLCKTDWYLKEQETFFFVRRGQHVFFNCSEGFQNLKGVEQLTCHDGAWKVAKHSEDNPMEQKLSPPDMAVWEQGQFPECSWKHAGSCTTDDPLSVVSPRSPPITNDFSRDGRVHYRCNPKKGTGQPMRLVVWEPDLNLTRGAQVIYDRSKVAEVLSFQEKKYQVKLLESGEEKTAEPDKIEWLPSDTSYVRRCGEGGKYEPSQVKIRCLLVLPSETEKEDADDDQSAKGDYASGAFAAEQEATTTKKPAPASLLEQSDSSLLEASASGGGVRAKAVQVEQAVDRSPPLQLQPWPVMFSQDAEHVLRVDSCWMSAINCSDGTIAKDTVRSLQKESVILEMHRASGRRQPPRRRSNVIGALQAVPRWLSFSVSCCWAGQAKALRRPASAGCRSDVEAEDIDDVFGPNTPPACFTEGSLMPVAECSCLPWCNKSGRVLGSGSFGSFQLSVQSAQFIVLVIAGIEGPQVAVSSQPLGVNFALFHSGEMFFGGFPGGDGFPGMGGKGGGRGKNADTTKFYKLLEVEKNASEADIKKAYRKLAVKHHPDKGGDPEKFKEITRAYEVLSDSDKRSKYDRFGEEGLDNDGPGDASDIFEAFFGGGGRRGGGGQRRRQKTKDVVQNLKVTLEQMYVGATKKMAITRQVIDKKKGVQECRECDGRGVKVEVVRMGPMIQQMQSQCHSCGGQGKSFQTKQEREVLEVHVQKGSPDGHKVTFREMADEHPDADAGDVIFVLKQQEHNDFKRKGADLYVERKISLVEALCGFQMELTHLDGRKLLIKTQPGEIVKPMSQGFDPLAKEESKTEWEVIEDADCPSVENVAQADTTDIDTLKKACETQLKRKGIDVGCFVVDGQRAYFKQCSREEALAAKKTRRGSTMYVLPDPDAKKSFRMMKAVKDEGMPTYKNPFVHGNLFLILTIEFPDMLSPENQTAMAKLLPPPLNVPKWTEDDKDVEIHTVTDIDPVQSFNSNKVNMQAGGEAYDDDEEDGPRGGPGGPGVQIKVSASSRCTDHGVAYPKSELVAPVAKPSKALFCAGPGIKGERIAREAFGCCGSRPRHSFRGPPPHATHQRMQRQDVHDMKHWAELQGKNAENAAINGVQPSNIVNVEVQEMNAGKDEKDDMSPGVPTPSVRQASAAIPWYMYMIAATASLNSIDYGFDVGVSSGVALYLREGFELGDVEVGMFFSIVPIAAALGAMVAQSVSDRFGRKGNFLATQFVGIAGVLLCGFSVNYDMILVGRFLVGISVGIGMSIDPMYISETAPAEHRGKLTTWAEMSANFGIMLGFFFNWLFKDLPENVNWRVMLLCGVFLPTLLIILTLTFMPESPRWLITKGRTEEAKSVLRRTHSEGTDVDEVVKAIVEDIQQAEAHRATTWKSVLCPPRQYRHAVLLAFFMAVAQHICGVDGVIFYAPTLYERAGVADTKQEQFTLTVTMGIVKVIFIGVSMALLDSVGRRPLLLFGSLGTALSLAMISVGSLRELEIGVLAVMGTFSFVACFSIGFGPVCWLYAAELFPSTLRCKGMCLCVLLNRAAAAFVNLSFFPLSKLLGGQAGLFGLYAAITALVTVVVAFTAIETKGKSLEEISGSRSTKSLESQVPEIL</sequence>
<dbReference type="Gene3D" id="1.20.1250.20">
    <property type="entry name" value="MFS general substrate transporter like domains"/>
    <property type="match status" value="1"/>
</dbReference>
<feature type="compositionally biased region" description="Basic and acidic residues" evidence="19">
    <location>
        <begin position="251"/>
        <end position="266"/>
    </location>
</feature>
<dbReference type="InterPro" id="IPR005829">
    <property type="entry name" value="Sugar_transporter_CS"/>
</dbReference>
<comment type="catalytic activity">
    <reaction evidence="14">
        <text>D-xylose(out) = D-xylose(in)</text>
        <dbReference type="Rhea" id="RHEA:78427"/>
        <dbReference type="ChEBI" id="CHEBI:53455"/>
    </reaction>
    <physiologicalReaction direction="left-to-right" evidence="14">
        <dbReference type="Rhea" id="RHEA:78428"/>
    </physiologicalReaction>
</comment>
<feature type="region of interest" description="Disordered" evidence="19">
    <location>
        <begin position="1336"/>
        <end position="1359"/>
    </location>
</feature>
<dbReference type="CDD" id="cd06257">
    <property type="entry name" value="DnaJ"/>
    <property type="match status" value="1"/>
</dbReference>
<keyword evidence="24" id="KW-1185">Reference proteome</keyword>
<gene>
    <name evidence="23" type="primary">PLT2</name>
    <name evidence="23" type="ORF">AK812_SmicGene10570</name>
</gene>
<dbReference type="FunFam" id="2.10.230.10:FF:000001">
    <property type="entry name" value="DnaJ subfamily A member 2"/>
    <property type="match status" value="1"/>
</dbReference>
<evidence type="ECO:0000256" key="20">
    <source>
        <dbReference type="SAM" id="Phobius"/>
    </source>
</evidence>
<dbReference type="InterPro" id="IPR003663">
    <property type="entry name" value="Sugar/inositol_transpt"/>
</dbReference>
<dbReference type="InterPro" id="IPR020846">
    <property type="entry name" value="MFS_dom"/>
</dbReference>
<keyword evidence="10 20" id="KW-1133">Transmembrane helix</keyword>
<keyword evidence="11 20" id="KW-0472">Membrane</keyword>
<dbReference type="GO" id="GO:0051082">
    <property type="term" value="F:unfolded protein binding"/>
    <property type="evidence" value="ECO:0007669"/>
    <property type="project" value="InterPro"/>
</dbReference>
<feature type="domain" description="J" evidence="21">
    <location>
        <begin position="880"/>
        <end position="941"/>
    </location>
</feature>
<comment type="catalytic activity">
    <reaction evidence="13">
        <text>D-glucose(out) = D-glucose(in)</text>
        <dbReference type="Rhea" id="RHEA:60376"/>
        <dbReference type="ChEBI" id="CHEBI:4167"/>
    </reaction>
    <physiologicalReaction direction="left-to-right" evidence="13">
        <dbReference type="Rhea" id="RHEA:60377"/>
    </physiologicalReaction>
</comment>
<evidence type="ECO:0000256" key="3">
    <source>
        <dbReference type="ARBA" id="ARBA00011738"/>
    </source>
</evidence>
<dbReference type="GO" id="GO:0008270">
    <property type="term" value="F:zinc ion binding"/>
    <property type="evidence" value="ECO:0007669"/>
    <property type="project" value="UniProtKB-KW"/>
</dbReference>
<comment type="catalytic activity">
    <reaction evidence="17">
        <text>D-fructose(out) = D-fructose(in)</text>
        <dbReference type="Rhea" id="RHEA:60372"/>
        <dbReference type="ChEBI" id="CHEBI:37721"/>
    </reaction>
    <physiologicalReaction direction="left-to-right" evidence="17">
        <dbReference type="Rhea" id="RHEA:60373"/>
    </physiologicalReaction>
</comment>
<feature type="transmembrane region" description="Helical" evidence="20">
    <location>
        <begin position="221"/>
        <end position="244"/>
    </location>
</feature>
<feature type="transmembrane region" description="Helical" evidence="20">
    <location>
        <begin position="1596"/>
        <end position="1617"/>
    </location>
</feature>
<dbReference type="GO" id="GO:0006457">
    <property type="term" value="P:protein folding"/>
    <property type="evidence" value="ECO:0007669"/>
    <property type="project" value="InterPro"/>
</dbReference>
<dbReference type="PROSITE" id="PS00217">
    <property type="entry name" value="SUGAR_TRANSPORT_2"/>
    <property type="match status" value="1"/>
</dbReference>
<dbReference type="EMBL" id="LSRX01000166">
    <property type="protein sequence ID" value="OLQ06142.1"/>
    <property type="molecule type" value="Genomic_DNA"/>
</dbReference>
<dbReference type="SUPFAM" id="SSF57938">
    <property type="entry name" value="DnaJ/Hsp40 cysteine-rich domain"/>
    <property type="match status" value="1"/>
</dbReference>
<keyword evidence="4" id="KW-0813">Transport</keyword>
<evidence type="ECO:0000256" key="8">
    <source>
        <dbReference type="ARBA" id="ARBA00022771"/>
    </source>
</evidence>
<accession>A0A1Q9EFD0</accession>
<evidence type="ECO:0000256" key="14">
    <source>
        <dbReference type="ARBA" id="ARBA00044656"/>
    </source>
</evidence>
<evidence type="ECO:0000256" key="17">
    <source>
        <dbReference type="ARBA" id="ARBA00044710"/>
    </source>
</evidence>
<evidence type="ECO:0000256" key="16">
    <source>
        <dbReference type="ARBA" id="ARBA00044668"/>
    </source>
</evidence>
<feature type="transmembrane region" description="Helical" evidence="20">
    <location>
        <begin position="1789"/>
        <end position="1808"/>
    </location>
</feature>
<dbReference type="CDD" id="cd10747">
    <property type="entry name" value="DnaJ_C"/>
    <property type="match status" value="1"/>
</dbReference>
<dbReference type="FunFam" id="2.60.260.20:FF:000003">
    <property type="entry name" value="DnaJ subfamily A member 2"/>
    <property type="match status" value="1"/>
</dbReference>
<dbReference type="Gene3D" id="2.60.260.20">
    <property type="entry name" value="Urease metallochaperone UreE, N-terminal domain"/>
    <property type="match status" value="2"/>
</dbReference>
<dbReference type="Gene3D" id="2.10.230.10">
    <property type="entry name" value="Heat shock protein DnaJ, cysteine-rich domain"/>
    <property type="match status" value="1"/>
</dbReference>
<evidence type="ECO:0000256" key="1">
    <source>
        <dbReference type="ARBA" id="ARBA00004141"/>
    </source>
</evidence>
<feature type="transmembrane region" description="Helical" evidence="20">
    <location>
        <begin position="1629"/>
        <end position="1650"/>
    </location>
</feature>
<dbReference type="InterPro" id="IPR002939">
    <property type="entry name" value="DnaJ_C"/>
</dbReference>
<evidence type="ECO:0000256" key="10">
    <source>
        <dbReference type="ARBA" id="ARBA00022989"/>
    </source>
</evidence>
<evidence type="ECO:0000259" key="22">
    <source>
        <dbReference type="PROSITE" id="PS50850"/>
    </source>
</evidence>